<dbReference type="SUPFAM" id="SSF81321">
    <property type="entry name" value="Family A G protein-coupled receptor-like"/>
    <property type="match status" value="1"/>
</dbReference>
<gene>
    <name evidence="7" type="ORF">K7432_009135</name>
</gene>
<keyword evidence="8" id="KW-1185">Reference proteome</keyword>
<organism evidence="7 8">
    <name type="scientific">Basidiobolus ranarum</name>
    <dbReference type="NCBI Taxonomy" id="34480"/>
    <lineage>
        <taxon>Eukaryota</taxon>
        <taxon>Fungi</taxon>
        <taxon>Fungi incertae sedis</taxon>
        <taxon>Zoopagomycota</taxon>
        <taxon>Entomophthoromycotina</taxon>
        <taxon>Basidiobolomycetes</taxon>
        <taxon>Basidiobolales</taxon>
        <taxon>Basidiobolaceae</taxon>
        <taxon>Basidiobolus</taxon>
    </lineage>
</organism>
<comment type="caution">
    <text evidence="7">The sequence shown here is derived from an EMBL/GenBank/DDBJ whole genome shotgun (WGS) entry which is preliminary data.</text>
</comment>
<evidence type="ECO:0000256" key="5">
    <source>
        <dbReference type="SAM" id="MobiDB-lite"/>
    </source>
</evidence>
<evidence type="ECO:0000256" key="3">
    <source>
        <dbReference type="ARBA" id="ARBA00022989"/>
    </source>
</evidence>
<dbReference type="PANTHER" id="PTHR23112:SF0">
    <property type="entry name" value="TRANSMEMBRANE PROTEIN 116"/>
    <property type="match status" value="1"/>
</dbReference>
<feature type="transmembrane region" description="Helical" evidence="6">
    <location>
        <begin position="20"/>
        <end position="42"/>
    </location>
</feature>
<keyword evidence="4 6" id="KW-0472">Membrane</keyword>
<dbReference type="Gene3D" id="1.20.1070.10">
    <property type="entry name" value="Rhodopsin 7-helix transmembrane proteins"/>
    <property type="match status" value="1"/>
</dbReference>
<feature type="transmembrane region" description="Helical" evidence="6">
    <location>
        <begin position="257"/>
        <end position="280"/>
    </location>
</feature>
<feature type="transmembrane region" description="Helical" evidence="6">
    <location>
        <begin position="177"/>
        <end position="200"/>
    </location>
</feature>
<reference evidence="7 8" key="1">
    <citation type="submission" date="2023-04" db="EMBL/GenBank/DDBJ databases">
        <title>Genome of Basidiobolus ranarum AG-B5.</title>
        <authorList>
            <person name="Stajich J.E."/>
            <person name="Carter-House D."/>
            <person name="Gryganskyi A."/>
        </authorList>
    </citation>
    <scope>NUCLEOTIDE SEQUENCE [LARGE SCALE GENOMIC DNA]</scope>
    <source>
        <strain evidence="7 8">AG-B5</strain>
    </source>
</reference>
<keyword evidence="2 6" id="KW-0812">Transmembrane</keyword>
<feature type="transmembrane region" description="Helical" evidence="6">
    <location>
        <begin position="96"/>
        <end position="116"/>
    </location>
</feature>
<evidence type="ECO:0000256" key="6">
    <source>
        <dbReference type="SAM" id="Phobius"/>
    </source>
</evidence>
<sequence>MSSADVINDVSPEQIVIKSLVSEIMSVLSLLGACFIVITIIFTRIYKPHIANRVSISLTLWKAFADLAYSIIYLISQKSSMNLATCKFVLWGYVEFTLLSIFLTCTIAFNIQAIFVSELSQIFFIQRFYLPVSLVVSLTISLIPLLADQFTYDPLVGNCWYRDQYTTPTMIWEMCTYYGWIFLGIVYCSIVVILVTIRLIRNERQFRQNISPTTTKLHRNINKIVGRIILYPIIPIIAQSFNFITEIVTFYSRRLTFSLYLLSAVGPASIGFLNFLVFLFDPAFQKLVKELRYGASSTSNPTDHHDMDLKSTEIFGSSFHIHSLSKDGGSFGNGNNVKIQTNSTVDAIKLQNLTNGHRRQDTTASECDSTPLSPANQNPFSGQNSSLELILDSSESSAVITHSNNNLPSYQAPEGGSRFNIVKYM</sequence>
<evidence type="ECO:0008006" key="9">
    <source>
        <dbReference type="Google" id="ProtNLM"/>
    </source>
</evidence>
<keyword evidence="3 6" id="KW-1133">Transmembrane helix</keyword>
<dbReference type="PANTHER" id="PTHR23112">
    <property type="entry name" value="G PROTEIN-COUPLED RECEPTOR 157-RELATED"/>
    <property type="match status" value="1"/>
</dbReference>
<comment type="subcellular location">
    <subcellularLocation>
        <location evidence="1">Membrane</location>
        <topology evidence="1">Multi-pass membrane protein</topology>
    </subcellularLocation>
</comment>
<evidence type="ECO:0000313" key="8">
    <source>
        <dbReference type="Proteomes" id="UP001479436"/>
    </source>
</evidence>
<accession>A0ABR2WQP9</accession>
<feature type="compositionally biased region" description="Polar residues" evidence="5">
    <location>
        <begin position="362"/>
        <end position="384"/>
    </location>
</feature>
<evidence type="ECO:0000256" key="1">
    <source>
        <dbReference type="ARBA" id="ARBA00004141"/>
    </source>
</evidence>
<feature type="transmembrane region" description="Helical" evidence="6">
    <location>
        <begin position="128"/>
        <end position="147"/>
    </location>
</feature>
<evidence type="ECO:0000313" key="7">
    <source>
        <dbReference type="EMBL" id="KAK9763842.1"/>
    </source>
</evidence>
<dbReference type="EMBL" id="JASJQH010000545">
    <property type="protein sequence ID" value="KAK9763842.1"/>
    <property type="molecule type" value="Genomic_DNA"/>
</dbReference>
<feature type="transmembrane region" description="Helical" evidence="6">
    <location>
        <begin position="54"/>
        <end position="76"/>
    </location>
</feature>
<feature type="region of interest" description="Disordered" evidence="5">
    <location>
        <begin position="353"/>
        <end position="384"/>
    </location>
</feature>
<feature type="transmembrane region" description="Helical" evidence="6">
    <location>
        <begin position="228"/>
        <end position="251"/>
    </location>
</feature>
<dbReference type="Proteomes" id="UP001479436">
    <property type="component" value="Unassembled WGS sequence"/>
</dbReference>
<name>A0ABR2WQP9_9FUNG</name>
<evidence type="ECO:0000256" key="2">
    <source>
        <dbReference type="ARBA" id="ARBA00022692"/>
    </source>
</evidence>
<protein>
    <recommendedName>
        <fullName evidence="9">G-protein coupled receptors family 2 profile 2 domain-containing protein</fullName>
    </recommendedName>
</protein>
<proteinExistence type="predicted"/>
<evidence type="ECO:0000256" key="4">
    <source>
        <dbReference type="ARBA" id="ARBA00023136"/>
    </source>
</evidence>